<dbReference type="Gene3D" id="3.40.605.10">
    <property type="entry name" value="Aldehyde Dehydrogenase, Chain A, domain 1"/>
    <property type="match status" value="1"/>
</dbReference>
<accession>A0ABN2SWQ0</accession>
<dbReference type="PANTHER" id="PTHR42804:SF1">
    <property type="entry name" value="ALDEHYDE DEHYDROGENASE-RELATED"/>
    <property type="match status" value="1"/>
</dbReference>
<dbReference type="InterPro" id="IPR015590">
    <property type="entry name" value="Aldehyde_DH_dom"/>
</dbReference>
<dbReference type="CDD" id="cd07138">
    <property type="entry name" value="ALDH_CddD_SSP0762"/>
    <property type="match status" value="1"/>
</dbReference>
<dbReference type="PROSITE" id="PS00687">
    <property type="entry name" value="ALDEHYDE_DEHYDR_GLU"/>
    <property type="match status" value="1"/>
</dbReference>
<dbReference type="SUPFAM" id="SSF53720">
    <property type="entry name" value="ALDH-like"/>
    <property type="match status" value="1"/>
</dbReference>
<dbReference type="PANTHER" id="PTHR42804">
    <property type="entry name" value="ALDEHYDE DEHYDROGENASE"/>
    <property type="match status" value="1"/>
</dbReference>
<dbReference type="Gene3D" id="3.40.309.10">
    <property type="entry name" value="Aldehyde Dehydrogenase, Chain A, domain 2"/>
    <property type="match status" value="1"/>
</dbReference>
<comment type="caution">
    <text evidence="6">The sequence shown here is derived from an EMBL/GenBank/DDBJ whole genome shotgun (WGS) entry which is preliminary data.</text>
</comment>
<evidence type="ECO:0000256" key="1">
    <source>
        <dbReference type="ARBA" id="ARBA00009986"/>
    </source>
</evidence>
<evidence type="ECO:0000256" key="3">
    <source>
        <dbReference type="PROSITE-ProRule" id="PRU10007"/>
    </source>
</evidence>
<dbReference type="InterPro" id="IPR029510">
    <property type="entry name" value="Ald_DH_CS_GLU"/>
</dbReference>
<organism evidence="6 7">
    <name type="scientific">Nocardiopsis rhodophaea</name>
    <dbReference type="NCBI Taxonomy" id="280238"/>
    <lineage>
        <taxon>Bacteria</taxon>
        <taxon>Bacillati</taxon>
        <taxon>Actinomycetota</taxon>
        <taxon>Actinomycetes</taxon>
        <taxon>Streptosporangiales</taxon>
        <taxon>Nocardiopsidaceae</taxon>
        <taxon>Nocardiopsis</taxon>
    </lineage>
</organism>
<keyword evidence="2 4" id="KW-0560">Oxidoreductase</keyword>
<dbReference type="InterPro" id="IPR016162">
    <property type="entry name" value="Ald_DH_N"/>
</dbReference>
<dbReference type="Pfam" id="PF00171">
    <property type="entry name" value="Aldedh"/>
    <property type="match status" value="1"/>
</dbReference>
<dbReference type="InterPro" id="IPR016163">
    <property type="entry name" value="Ald_DH_C"/>
</dbReference>
<gene>
    <name evidence="6" type="ORF">GCM10009799_18400</name>
</gene>
<reference evidence="6 7" key="1">
    <citation type="journal article" date="2019" name="Int. J. Syst. Evol. Microbiol.">
        <title>The Global Catalogue of Microorganisms (GCM) 10K type strain sequencing project: providing services to taxonomists for standard genome sequencing and annotation.</title>
        <authorList>
            <consortium name="The Broad Institute Genomics Platform"/>
            <consortium name="The Broad Institute Genome Sequencing Center for Infectious Disease"/>
            <person name="Wu L."/>
            <person name="Ma J."/>
        </authorList>
    </citation>
    <scope>NUCLEOTIDE SEQUENCE [LARGE SCALE GENOMIC DNA]</scope>
    <source>
        <strain evidence="6 7">JCM 15313</strain>
    </source>
</reference>
<feature type="active site" evidence="3">
    <location>
        <position position="246"/>
    </location>
</feature>
<dbReference type="InterPro" id="IPR016161">
    <property type="entry name" value="Ald_DH/histidinol_DH"/>
</dbReference>
<dbReference type="EMBL" id="BAAAPC010000006">
    <property type="protein sequence ID" value="GAA1992819.1"/>
    <property type="molecule type" value="Genomic_DNA"/>
</dbReference>
<evidence type="ECO:0000256" key="2">
    <source>
        <dbReference type="ARBA" id="ARBA00023002"/>
    </source>
</evidence>
<evidence type="ECO:0000259" key="5">
    <source>
        <dbReference type="Pfam" id="PF00171"/>
    </source>
</evidence>
<sequence>MRSLYLNGAWTGSVSSEAIDVVNPATEDVIATVPAGHPDDVDQAVAAATDAFVPWSALPVIERRAHLARALDLLRERADDLAALIVTDLGAPLTLASRVHTRVPLVMFETFLDVAGEVGERYFTGEKVDTSLVVREPVGVVGAITPWNYPLLQVVLKVVPALLAGNTVVLKPSEVAPLSASFLAEAFDDSGLPPGVFNLVSGAGPVVGEAIAAHPAIDMVSFTGSTRAGRRVGELAAATVKKVALELGGKSPNVILAGADLGAAVKRGVADVMRNSGQSCDALTRMLVPRSRYDEAVGLAADATAKYVPGDPLDAGTRLGPLVSAAQRKRVRDYITVGVEEGARLVTGGAEPPEGIERGYYVRPTVFADVGNDMRIAREEIFGPVLALIPCESEEEAVEIANDTDYGLAAAVWAADTEHGLAVARRLRAGQVAVNGGRFNPRAPFGGFKRSGVGREWGLHGLDEFCEVKAIQL</sequence>
<name>A0ABN2SWQ0_9ACTN</name>
<dbReference type="RefSeq" id="WP_344104011.1">
    <property type="nucleotide sequence ID" value="NZ_BAAAPC010000006.1"/>
</dbReference>
<protein>
    <submittedName>
        <fullName evidence="6">Aldehyde dehydrogenase family protein</fullName>
    </submittedName>
</protein>
<proteinExistence type="inferred from homology"/>
<evidence type="ECO:0000313" key="7">
    <source>
        <dbReference type="Proteomes" id="UP001501585"/>
    </source>
</evidence>
<dbReference type="Proteomes" id="UP001501585">
    <property type="component" value="Unassembled WGS sequence"/>
</dbReference>
<feature type="domain" description="Aldehyde dehydrogenase" evidence="5">
    <location>
        <begin position="10"/>
        <end position="471"/>
    </location>
</feature>
<keyword evidence="7" id="KW-1185">Reference proteome</keyword>
<evidence type="ECO:0000256" key="4">
    <source>
        <dbReference type="RuleBase" id="RU003345"/>
    </source>
</evidence>
<comment type="similarity">
    <text evidence="1 4">Belongs to the aldehyde dehydrogenase family.</text>
</comment>
<evidence type="ECO:0000313" key="6">
    <source>
        <dbReference type="EMBL" id="GAA1992819.1"/>
    </source>
</evidence>